<dbReference type="Proteomes" id="UP000007875">
    <property type="component" value="Unassembled WGS sequence"/>
</dbReference>
<dbReference type="InParanoid" id="H2Z1L7"/>
<protein>
    <recommendedName>
        <fullName evidence="9">LIM zinc-binding domain-containing protein</fullName>
    </recommendedName>
</protein>
<evidence type="ECO:0000256" key="6">
    <source>
        <dbReference type="ARBA" id="ARBA00023155"/>
    </source>
</evidence>
<proteinExistence type="predicted"/>
<evidence type="ECO:0000256" key="5">
    <source>
        <dbReference type="ARBA" id="ARBA00023125"/>
    </source>
</evidence>
<dbReference type="PANTHER" id="PTHR24208:SF166">
    <property type="entry name" value="LIM HOMEOBOX TRANSCRIPTION FACTOR 1 ALPHA, ISOFORM B"/>
    <property type="match status" value="1"/>
</dbReference>
<keyword evidence="3 8" id="KW-0862">Zinc</keyword>
<evidence type="ECO:0000313" key="11">
    <source>
        <dbReference type="Proteomes" id="UP000007875"/>
    </source>
</evidence>
<reference evidence="11" key="1">
    <citation type="submission" date="2003-08" db="EMBL/GenBank/DDBJ databases">
        <authorList>
            <person name="Birren B."/>
            <person name="Nusbaum C."/>
            <person name="Abebe A."/>
            <person name="Abouelleil A."/>
            <person name="Adekoya E."/>
            <person name="Ait-zahra M."/>
            <person name="Allen N."/>
            <person name="Allen T."/>
            <person name="An P."/>
            <person name="Anderson M."/>
            <person name="Anderson S."/>
            <person name="Arachchi H."/>
            <person name="Armbruster J."/>
            <person name="Bachantsang P."/>
            <person name="Baldwin J."/>
            <person name="Barry A."/>
            <person name="Bayul T."/>
            <person name="Blitshsteyn B."/>
            <person name="Bloom T."/>
            <person name="Blye J."/>
            <person name="Boguslavskiy L."/>
            <person name="Borowsky M."/>
            <person name="Boukhgalter B."/>
            <person name="Brunache A."/>
            <person name="Butler J."/>
            <person name="Calixte N."/>
            <person name="Calvo S."/>
            <person name="Camarata J."/>
            <person name="Campo K."/>
            <person name="Chang J."/>
            <person name="Cheshatsang Y."/>
            <person name="Citroen M."/>
            <person name="Collymore A."/>
            <person name="Considine T."/>
            <person name="Cook A."/>
            <person name="Cooke P."/>
            <person name="Corum B."/>
            <person name="Cuomo C."/>
            <person name="David R."/>
            <person name="Dawoe T."/>
            <person name="Degray S."/>
            <person name="Dodge S."/>
            <person name="Dooley K."/>
            <person name="Dorje P."/>
            <person name="Dorjee K."/>
            <person name="Dorris L."/>
            <person name="Duffey N."/>
            <person name="Dupes A."/>
            <person name="Elkins T."/>
            <person name="Engels R."/>
            <person name="Erickson J."/>
            <person name="Farina A."/>
            <person name="Faro S."/>
            <person name="Ferreira P."/>
            <person name="Fischer H."/>
            <person name="Fitzgerald M."/>
            <person name="Foley K."/>
            <person name="Gage D."/>
            <person name="Galagan J."/>
            <person name="Gearin G."/>
            <person name="Gnerre S."/>
            <person name="Gnirke A."/>
            <person name="Goyette A."/>
            <person name="Graham J."/>
            <person name="Grandbois E."/>
            <person name="Gyaltsen K."/>
            <person name="Hafez N."/>
            <person name="Hagopian D."/>
            <person name="Hagos B."/>
            <person name="Hall J."/>
            <person name="Hatcher B."/>
            <person name="Heller A."/>
            <person name="Higgins H."/>
            <person name="Honan T."/>
            <person name="Horn A."/>
            <person name="Houde N."/>
            <person name="Hughes L."/>
            <person name="Hulme W."/>
            <person name="Husby E."/>
            <person name="Iliev I."/>
            <person name="Jaffe D."/>
            <person name="Jones C."/>
            <person name="Kamal M."/>
            <person name="Kamat A."/>
            <person name="Kamvysselis M."/>
            <person name="Karlsson E."/>
            <person name="Kells C."/>
            <person name="Kieu A."/>
            <person name="Kisner P."/>
            <person name="Kodira C."/>
            <person name="Kulbokas E."/>
            <person name="Labutti K."/>
            <person name="Lama D."/>
            <person name="Landers T."/>
            <person name="Leger J."/>
            <person name="Levine S."/>
            <person name="Lewis D."/>
            <person name="Lewis T."/>
            <person name="Lindblad-toh K."/>
            <person name="Liu X."/>
            <person name="Lokyitsang T."/>
            <person name="Lokyitsang Y."/>
            <person name="Lucien O."/>
            <person name="Lui A."/>
            <person name="Ma L.J."/>
            <person name="Mabbitt R."/>
            <person name="Macdonald J."/>
            <person name="Maclean C."/>
            <person name="Major J."/>
            <person name="Manning J."/>
            <person name="Marabella R."/>
            <person name="Maru K."/>
            <person name="Matthews C."/>
            <person name="Mauceli E."/>
            <person name="Mccarthy M."/>
            <person name="Mcdonough S."/>
            <person name="Mcghee T."/>
            <person name="Meldrim J."/>
            <person name="Meneus L."/>
            <person name="Mesirov J."/>
            <person name="Mihalev A."/>
            <person name="Mihova T."/>
            <person name="Mikkelsen T."/>
            <person name="Mlenga V."/>
            <person name="Moru K."/>
            <person name="Mozes J."/>
            <person name="Mulrain L."/>
            <person name="Munson G."/>
            <person name="Naylor J."/>
            <person name="Newes C."/>
            <person name="Nguyen C."/>
            <person name="Nguyen N."/>
            <person name="Nguyen T."/>
            <person name="Nicol R."/>
            <person name="Nielsen C."/>
            <person name="Nizzari M."/>
            <person name="Norbu C."/>
            <person name="Norbu N."/>
            <person name="O'donnell P."/>
            <person name="Okoawo O."/>
            <person name="O'leary S."/>
            <person name="Omotosho B."/>
            <person name="O'neill K."/>
            <person name="Osman S."/>
            <person name="Parker S."/>
            <person name="Perrin D."/>
            <person name="Phunkhang P."/>
            <person name="Piqani B."/>
            <person name="Purcell S."/>
            <person name="Rachupka T."/>
            <person name="Ramasamy U."/>
            <person name="Rameau R."/>
            <person name="Ray V."/>
            <person name="Raymond C."/>
            <person name="Retta R."/>
            <person name="Richardson S."/>
            <person name="Rise C."/>
            <person name="Rodriguez J."/>
            <person name="Rogers J."/>
            <person name="Rogov P."/>
            <person name="Rutman M."/>
            <person name="Schupbach R."/>
            <person name="Seaman C."/>
            <person name="Settipalli S."/>
            <person name="Sharpe T."/>
            <person name="Sheridan J."/>
            <person name="Sherpa N."/>
            <person name="Shi J."/>
            <person name="Smirnov S."/>
            <person name="Smith C."/>
            <person name="Sougnez C."/>
            <person name="Spencer B."/>
            <person name="Stalker J."/>
            <person name="Stange-thomann N."/>
            <person name="Stavropoulos S."/>
            <person name="Stetson K."/>
            <person name="Stone C."/>
            <person name="Stone S."/>
            <person name="Stubbs M."/>
            <person name="Talamas J."/>
            <person name="Tchuinga P."/>
            <person name="Tenzing P."/>
            <person name="Tesfaye S."/>
            <person name="Theodore J."/>
            <person name="Thoulutsang Y."/>
            <person name="Topham K."/>
            <person name="Towey S."/>
            <person name="Tsamla T."/>
            <person name="Tsomo N."/>
            <person name="Vallee D."/>
            <person name="Vassiliev H."/>
            <person name="Venkataraman V."/>
            <person name="Vinson J."/>
            <person name="Vo A."/>
            <person name="Wade C."/>
            <person name="Wang S."/>
            <person name="Wangchuk T."/>
            <person name="Wangdi T."/>
            <person name="Whittaker C."/>
            <person name="Wilkinson J."/>
            <person name="Wu Y."/>
            <person name="Wyman D."/>
            <person name="Yadav S."/>
            <person name="Yang S."/>
            <person name="Yang X."/>
            <person name="Yeager S."/>
            <person name="Yee E."/>
            <person name="Young G."/>
            <person name="Zainoun J."/>
            <person name="Zembeck L."/>
            <person name="Zimmer A."/>
            <person name="Zody M."/>
            <person name="Lander E."/>
        </authorList>
    </citation>
    <scope>NUCLEOTIDE SEQUENCE [LARGE SCALE GENOMIC DNA]</scope>
</reference>
<reference evidence="10" key="3">
    <citation type="submission" date="2025-09" db="UniProtKB">
        <authorList>
            <consortium name="Ensembl"/>
        </authorList>
    </citation>
    <scope>IDENTIFICATION</scope>
</reference>
<keyword evidence="2 8" id="KW-0479">Metal-binding</keyword>
<evidence type="ECO:0000256" key="4">
    <source>
        <dbReference type="ARBA" id="ARBA00023038"/>
    </source>
</evidence>
<evidence type="ECO:0000313" key="10">
    <source>
        <dbReference type="Ensembl" id="ENSCSAVP00000011479.1"/>
    </source>
</evidence>
<accession>H2Z1L7</accession>
<dbReference type="GO" id="GO:0005634">
    <property type="term" value="C:nucleus"/>
    <property type="evidence" value="ECO:0007669"/>
    <property type="project" value="UniProtKB-SubCell"/>
</dbReference>
<dbReference type="PROSITE" id="PS00478">
    <property type="entry name" value="LIM_DOMAIN_1"/>
    <property type="match status" value="1"/>
</dbReference>
<dbReference type="STRING" id="51511.ENSCSAVP00000011479"/>
<dbReference type="Ensembl" id="ENSCSAVT00000011612.1">
    <property type="protein sequence ID" value="ENSCSAVP00000011479.1"/>
    <property type="gene ID" value="ENSCSAVG00000006730.1"/>
</dbReference>
<comment type="subcellular location">
    <subcellularLocation>
        <location evidence="1">Nucleus</location>
    </subcellularLocation>
</comment>
<dbReference type="GO" id="GO:0000981">
    <property type="term" value="F:DNA-binding transcription factor activity, RNA polymerase II-specific"/>
    <property type="evidence" value="ECO:0007669"/>
    <property type="project" value="TreeGrafter"/>
</dbReference>
<keyword evidence="6" id="KW-0371">Homeobox</keyword>
<sequence length="118" mass="13468">CAGCQQIIVDRSFLLVENNYWHLTCLNCCACAVSLDGSQSCFVKEGRVYCRHDYQRLFSSQACSHCGVFIEPHELVMRVHEHVYHANYKCFSCCVCQRPLTTGQQFVADHPNLICLNC</sequence>
<dbReference type="OMA" id="LQHPANM"/>
<feature type="domain" description="LIM zinc-binding" evidence="9">
    <location>
        <begin position="1"/>
        <end position="60"/>
    </location>
</feature>
<dbReference type="AlphaFoldDB" id="H2Z1L7"/>
<name>H2Z1L7_CIOSA</name>
<dbReference type="HOGENOM" id="CLU_001357_7_3_1"/>
<evidence type="ECO:0000256" key="1">
    <source>
        <dbReference type="ARBA" id="ARBA00004123"/>
    </source>
</evidence>
<evidence type="ECO:0000256" key="7">
    <source>
        <dbReference type="ARBA" id="ARBA00023242"/>
    </source>
</evidence>
<evidence type="ECO:0000259" key="9">
    <source>
        <dbReference type="PROSITE" id="PS50023"/>
    </source>
</evidence>
<dbReference type="GO" id="GO:0000977">
    <property type="term" value="F:RNA polymerase II transcription regulatory region sequence-specific DNA binding"/>
    <property type="evidence" value="ECO:0007669"/>
    <property type="project" value="TreeGrafter"/>
</dbReference>
<dbReference type="SMART" id="SM00132">
    <property type="entry name" value="LIM"/>
    <property type="match status" value="2"/>
</dbReference>
<organism evidence="10 11">
    <name type="scientific">Ciona savignyi</name>
    <name type="common">Pacific transparent sea squirt</name>
    <dbReference type="NCBI Taxonomy" id="51511"/>
    <lineage>
        <taxon>Eukaryota</taxon>
        <taxon>Metazoa</taxon>
        <taxon>Chordata</taxon>
        <taxon>Tunicata</taxon>
        <taxon>Ascidiacea</taxon>
        <taxon>Phlebobranchia</taxon>
        <taxon>Cionidae</taxon>
        <taxon>Ciona</taxon>
    </lineage>
</organism>
<evidence type="ECO:0000256" key="2">
    <source>
        <dbReference type="ARBA" id="ARBA00022723"/>
    </source>
</evidence>
<reference evidence="10" key="2">
    <citation type="submission" date="2025-08" db="UniProtKB">
        <authorList>
            <consortium name="Ensembl"/>
        </authorList>
    </citation>
    <scope>IDENTIFICATION</scope>
</reference>
<dbReference type="GeneTree" id="ENSGT00940000165771"/>
<keyword evidence="7" id="KW-0539">Nucleus</keyword>
<evidence type="ECO:0000256" key="3">
    <source>
        <dbReference type="ARBA" id="ARBA00022833"/>
    </source>
</evidence>
<keyword evidence="5" id="KW-0238">DNA-binding</keyword>
<keyword evidence="4 8" id="KW-0440">LIM domain</keyword>
<dbReference type="GO" id="GO:0046872">
    <property type="term" value="F:metal ion binding"/>
    <property type="evidence" value="ECO:0007669"/>
    <property type="project" value="UniProtKB-KW"/>
</dbReference>
<dbReference type="PROSITE" id="PS50023">
    <property type="entry name" value="LIM_DOMAIN_2"/>
    <property type="match status" value="2"/>
</dbReference>
<keyword evidence="11" id="KW-1185">Reference proteome</keyword>
<dbReference type="InterPro" id="IPR050453">
    <property type="entry name" value="LIM_Homeobox_TF"/>
</dbReference>
<dbReference type="eggNOG" id="KOG0490">
    <property type="taxonomic scope" value="Eukaryota"/>
</dbReference>
<dbReference type="Pfam" id="PF00412">
    <property type="entry name" value="LIM"/>
    <property type="match status" value="2"/>
</dbReference>
<dbReference type="SUPFAM" id="SSF57716">
    <property type="entry name" value="Glucocorticoid receptor-like (DNA-binding domain)"/>
    <property type="match status" value="2"/>
</dbReference>
<feature type="domain" description="LIM zinc-binding" evidence="9">
    <location>
        <begin position="61"/>
        <end position="118"/>
    </location>
</feature>
<dbReference type="GO" id="GO:0030182">
    <property type="term" value="P:neuron differentiation"/>
    <property type="evidence" value="ECO:0007669"/>
    <property type="project" value="TreeGrafter"/>
</dbReference>
<dbReference type="PANTHER" id="PTHR24208">
    <property type="entry name" value="LIM/HOMEOBOX PROTEIN LHX"/>
    <property type="match status" value="1"/>
</dbReference>
<dbReference type="Gene3D" id="2.10.110.10">
    <property type="entry name" value="Cysteine Rich Protein"/>
    <property type="match status" value="2"/>
</dbReference>
<evidence type="ECO:0000256" key="8">
    <source>
        <dbReference type="PROSITE-ProRule" id="PRU00125"/>
    </source>
</evidence>
<dbReference type="InterPro" id="IPR001781">
    <property type="entry name" value="Znf_LIM"/>
</dbReference>